<name>A0A916YFV2_9BACT</name>
<dbReference type="RefSeq" id="WP_188764045.1">
    <property type="nucleotide sequence ID" value="NZ_BMKK01000001.1"/>
</dbReference>
<evidence type="ECO:0000256" key="3">
    <source>
        <dbReference type="RuleBase" id="RU000363"/>
    </source>
</evidence>
<dbReference type="InterPro" id="IPR002347">
    <property type="entry name" value="SDR_fam"/>
</dbReference>
<evidence type="ECO:0000313" key="4">
    <source>
        <dbReference type="EMBL" id="GGD42926.1"/>
    </source>
</evidence>
<organism evidence="4 5">
    <name type="scientific">Emticicia aquatilis</name>
    <dbReference type="NCBI Taxonomy" id="1537369"/>
    <lineage>
        <taxon>Bacteria</taxon>
        <taxon>Pseudomonadati</taxon>
        <taxon>Bacteroidota</taxon>
        <taxon>Cytophagia</taxon>
        <taxon>Cytophagales</taxon>
        <taxon>Leadbetterellaceae</taxon>
        <taxon>Emticicia</taxon>
    </lineage>
</organism>
<gene>
    <name evidence="4" type="ORF">GCM10011514_03590</name>
</gene>
<dbReference type="Gene3D" id="3.40.50.720">
    <property type="entry name" value="NAD(P)-binding Rossmann-like Domain"/>
    <property type="match status" value="1"/>
</dbReference>
<accession>A0A916YFV2</accession>
<comment type="caution">
    <text evidence="4">The sequence shown here is derived from an EMBL/GenBank/DDBJ whole genome shotgun (WGS) entry which is preliminary data.</text>
</comment>
<dbReference type="EMBL" id="BMKK01000001">
    <property type="protein sequence ID" value="GGD42926.1"/>
    <property type="molecule type" value="Genomic_DNA"/>
</dbReference>
<sequence length="265" mass="29569">MKKHIVITGASSGLGRAFAIAFAKRGHHLVLVALPNENLSEFTADLHKDYGINVEYFEADLSNFSMIENFANWLKNNEICVNVLVNNAGIGGSKSFQESETEQLDRIIQVNVKGTAILTRSLLPFLLQNTNSYILNVASIAAFSPLPYKMVYPATKAFIYSFSLSLGSELKEKGVKVCVVNPGAMPTNEDIRRRIKTQGWLGRISITSTEYVAEKAIEGVFSGKTIIVPGLVNWFNYWIFKLVPWYFIEPLVSRIIRRELVVSAS</sequence>
<dbReference type="AlphaFoldDB" id="A0A916YFV2"/>
<dbReference type="GO" id="GO:0016020">
    <property type="term" value="C:membrane"/>
    <property type="evidence" value="ECO:0007669"/>
    <property type="project" value="TreeGrafter"/>
</dbReference>
<evidence type="ECO:0000313" key="5">
    <source>
        <dbReference type="Proteomes" id="UP000609064"/>
    </source>
</evidence>
<evidence type="ECO:0000256" key="1">
    <source>
        <dbReference type="ARBA" id="ARBA00006484"/>
    </source>
</evidence>
<dbReference type="PRINTS" id="PR00081">
    <property type="entry name" value="GDHRDH"/>
</dbReference>
<comment type="similarity">
    <text evidence="1 3">Belongs to the short-chain dehydrogenases/reductases (SDR) family.</text>
</comment>
<protein>
    <submittedName>
        <fullName evidence="4">Short-chain dehydrogenase</fullName>
    </submittedName>
</protein>
<dbReference type="PIRSF" id="PIRSF000126">
    <property type="entry name" value="11-beta-HSD1"/>
    <property type="match status" value="1"/>
</dbReference>
<dbReference type="Pfam" id="PF00106">
    <property type="entry name" value="adh_short"/>
    <property type="match status" value="1"/>
</dbReference>
<dbReference type="CDD" id="cd05233">
    <property type="entry name" value="SDR_c"/>
    <property type="match status" value="1"/>
</dbReference>
<dbReference type="PRINTS" id="PR00080">
    <property type="entry name" value="SDRFAMILY"/>
</dbReference>
<proteinExistence type="inferred from homology"/>
<keyword evidence="2" id="KW-0560">Oxidoreductase</keyword>
<reference evidence="4" key="2">
    <citation type="submission" date="2020-09" db="EMBL/GenBank/DDBJ databases">
        <authorList>
            <person name="Sun Q."/>
            <person name="Zhou Y."/>
        </authorList>
    </citation>
    <scope>NUCLEOTIDE SEQUENCE</scope>
    <source>
        <strain evidence="4">CGMCC 1.15958</strain>
    </source>
</reference>
<dbReference type="PROSITE" id="PS00061">
    <property type="entry name" value="ADH_SHORT"/>
    <property type="match status" value="1"/>
</dbReference>
<keyword evidence="5" id="KW-1185">Reference proteome</keyword>
<dbReference type="PANTHER" id="PTHR44196">
    <property type="entry name" value="DEHYDROGENASE/REDUCTASE SDR FAMILY MEMBER 7B"/>
    <property type="match status" value="1"/>
</dbReference>
<evidence type="ECO:0000256" key="2">
    <source>
        <dbReference type="ARBA" id="ARBA00023002"/>
    </source>
</evidence>
<dbReference type="InterPro" id="IPR020904">
    <property type="entry name" value="Sc_DH/Rdtase_CS"/>
</dbReference>
<dbReference type="InterPro" id="IPR036291">
    <property type="entry name" value="NAD(P)-bd_dom_sf"/>
</dbReference>
<dbReference type="GO" id="GO:0016491">
    <property type="term" value="F:oxidoreductase activity"/>
    <property type="evidence" value="ECO:0007669"/>
    <property type="project" value="UniProtKB-KW"/>
</dbReference>
<reference evidence="4" key="1">
    <citation type="journal article" date="2014" name="Int. J. Syst. Evol. Microbiol.">
        <title>Complete genome sequence of Corynebacterium casei LMG S-19264T (=DSM 44701T), isolated from a smear-ripened cheese.</title>
        <authorList>
            <consortium name="US DOE Joint Genome Institute (JGI-PGF)"/>
            <person name="Walter F."/>
            <person name="Albersmeier A."/>
            <person name="Kalinowski J."/>
            <person name="Ruckert C."/>
        </authorList>
    </citation>
    <scope>NUCLEOTIDE SEQUENCE</scope>
    <source>
        <strain evidence="4">CGMCC 1.15958</strain>
    </source>
</reference>
<dbReference type="SUPFAM" id="SSF51735">
    <property type="entry name" value="NAD(P)-binding Rossmann-fold domains"/>
    <property type="match status" value="1"/>
</dbReference>
<dbReference type="PANTHER" id="PTHR44196:SF2">
    <property type="entry name" value="SHORT-CHAIN DEHYDROGENASE-RELATED"/>
    <property type="match status" value="1"/>
</dbReference>
<dbReference type="Proteomes" id="UP000609064">
    <property type="component" value="Unassembled WGS sequence"/>
</dbReference>